<organism evidence="3 4">
    <name type="scientific">Caballeronia zhejiangensis</name>
    <dbReference type="NCBI Taxonomy" id="871203"/>
    <lineage>
        <taxon>Bacteria</taxon>
        <taxon>Pseudomonadati</taxon>
        <taxon>Pseudomonadota</taxon>
        <taxon>Betaproteobacteria</taxon>
        <taxon>Burkholderiales</taxon>
        <taxon>Burkholderiaceae</taxon>
        <taxon>Caballeronia</taxon>
    </lineage>
</organism>
<dbReference type="GO" id="GO:0004301">
    <property type="term" value="F:epoxide hydrolase activity"/>
    <property type="evidence" value="ECO:0007669"/>
    <property type="project" value="TreeGrafter"/>
</dbReference>
<dbReference type="Gene3D" id="3.40.50.1820">
    <property type="entry name" value="alpha/beta hydrolase"/>
    <property type="match status" value="1"/>
</dbReference>
<feature type="chain" id="PRO_5024903038" evidence="1">
    <location>
        <begin position="21"/>
        <end position="323"/>
    </location>
</feature>
<accession>A0A656QCL1</accession>
<proteinExistence type="predicted"/>
<dbReference type="InterPro" id="IPR051340">
    <property type="entry name" value="Haloalkane_dehalogenase"/>
</dbReference>
<dbReference type="Pfam" id="PF00561">
    <property type="entry name" value="Abhydrolase_1"/>
    <property type="match status" value="1"/>
</dbReference>
<comment type="caution">
    <text evidence="3">The sequence shown here is derived from an EMBL/GenBank/DDBJ whole genome shotgun (WGS) entry which is preliminary data.</text>
</comment>
<dbReference type="AlphaFoldDB" id="A0A656QCL1"/>
<gene>
    <name evidence="3" type="ORF">BG60_26690</name>
</gene>
<sequence>MRRDVLRAIAALPLAGGAIAAPAERESFRPSQPDAKDFVSYRTVDVKGVKIFYREAGPENGPVLLLLHGYSSSSRMFESIMSKLSAWFRVIAPDYPGFGWSDAPDPSAYAYTFENLSQTILDFSDLLKLERYSLYMQDYGGPVGFGMATARPERIHSLVVQNAVIHEEGLTGLWDARKAYWTNRDAHEAAIREGMFSVPAGIARHVGDRPHLERYNPDLWMDEILSLRRPGIDRIQLNLSFDYQNNLKRYPEWQSYLRTKRPPLLVLWGQHDPLFSVKGAWAMQREQPKAIINVLEAGHFATYDVPSEISKRVLSFHHDLEVA</sequence>
<feature type="domain" description="AB hydrolase-1" evidence="2">
    <location>
        <begin position="62"/>
        <end position="303"/>
    </location>
</feature>
<dbReference type="Proteomes" id="UP000027451">
    <property type="component" value="Unassembled WGS sequence"/>
</dbReference>
<dbReference type="SUPFAM" id="SSF53474">
    <property type="entry name" value="alpha/beta-Hydrolases"/>
    <property type="match status" value="1"/>
</dbReference>
<evidence type="ECO:0000313" key="4">
    <source>
        <dbReference type="Proteomes" id="UP000027451"/>
    </source>
</evidence>
<evidence type="ECO:0000313" key="3">
    <source>
        <dbReference type="EMBL" id="KDR25868.1"/>
    </source>
</evidence>
<feature type="signal peptide" evidence="1">
    <location>
        <begin position="1"/>
        <end position="20"/>
    </location>
</feature>
<dbReference type="InterPro" id="IPR000073">
    <property type="entry name" value="AB_hydrolase_1"/>
</dbReference>
<dbReference type="InterPro" id="IPR029058">
    <property type="entry name" value="AB_hydrolase_fold"/>
</dbReference>
<dbReference type="PANTHER" id="PTHR42977">
    <property type="entry name" value="HYDROLASE-RELATED"/>
    <property type="match status" value="1"/>
</dbReference>
<dbReference type="PRINTS" id="PR00111">
    <property type="entry name" value="ABHYDROLASE"/>
</dbReference>
<dbReference type="EMBL" id="JFHD01000041">
    <property type="protein sequence ID" value="KDR25868.1"/>
    <property type="molecule type" value="Genomic_DNA"/>
</dbReference>
<reference evidence="3 4" key="1">
    <citation type="submission" date="2014-03" db="EMBL/GenBank/DDBJ databases">
        <title>Draft Genome Sequences of Four Burkholderia Strains.</title>
        <authorList>
            <person name="Liu X.Y."/>
            <person name="Li C.X."/>
            <person name="Xu J.H."/>
        </authorList>
    </citation>
    <scope>NUCLEOTIDE SEQUENCE [LARGE SCALE GENOMIC DNA]</scope>
    <source>
        <strain evidence="3 4">OP-1</strain>
    </source>
</reference>
<dbReference type="PANTHER" id="PTHR42977:SF1">
    <property type="entry name" value="BLR6576 PROTEIN"/>
    <property type="match status" value="1"/>
</dbReference>
<evidence type="ECO:0000259" key="2">
    <source>
        <dbReference type="Pfam" id="PF00561"/>
    </source>
</evidence>
<keyword evidence="1" id="KW-0732">Signal</keyword>
<protein>
    <submittedName>
        <fullName evidence="3">Alpha/beta hydrolase</fullName>
    </submittedName>
</protein>
<name>A0A656QCL1_9BURK</name>
<keyword evidence="3" id="KW-0378">Hydrolase</keyword>
<dbReference type="OrthoDB" id="9802676at2"/>
<evidence type="ECO:0000256" key="1">
    <source>
        <dbReference type="SAM" id="SignalP"/>
    </source>
</evidence>
<keyword evidence="4" id="KW-1185">Reference proteome</keyword>